<comment type="caution">
    <text evidence="2">The sequence shown here is derived from an EMBL/GenBank/DDBJ whole genome shotgun (WGS) entry which is preliminary data.</text>
</comment>
<sequence length="262" mass="29479">MNIWDKIEACKDTLTPKELEIYELVQKDPYSFSTNSSMEIASKYKVSQSAISRFCQKAGFSGFADFRLSMTGGYIANLPPSNKSSIQLQEDTDDCAHLMCDNVMRTRQALPDELLDSLVMRILNATNIYASGYGSSMCTAQTFSFCLTVLGSPCHMLFASQEMETLHILKNTDVVFLFSIANPSHRDFLSLVTDLPPEKRPYIILVSGIAKHPLRHKVSEVVTLHMPSAWNHTLLPITTIQFTFAQLVADRLTQLRQNIKEN</sequence>
<dbReference type="InterPro" id="IPR009057">
    <property type="entry name" value="Homeodomain-like_sf"/>
</dbReference>
<evidence type="ECO:0000313" key="2">
    <source>
        <dbReference type="EMBL" id="MEQ2473696.1"/>
    </source>
</evidence>
<dbReference type="PANTHER" id="PTHR30514:SF1">
    <property type="entry name" value="HTH-TYPE TRANSCRIPTIONAL REGULATOR HEXR-RELATED"/>
    <property type="match status" value="1"/>
</dbReference>
<accession>A0ABV1FKZ0</accession>
<dbReference type="InterPro" id="IPR046348">
    <property type="entry name" value="SIS_dom_sf"/>
</dbReference>
<reference evidence="2 3" key="1">
    <citation type="submission" date="2024-03" db="EMBL/GenBank/DDBJ databases">
        <title>Human intestinal bacterial collection.</title>
        <authorList>
            <person name="Pauvert C."/>
            <person name="Hitch T.C.A."/>
            <person name="Clavel T."/>
        </authorList>
    </citation>
    <scope>NUCLEOTIDE SEQUENCE [LARGE SCALE GENOMIC DNA]</scope>
    <source>
        <strain evidence="2 3">CLA-AA-H132</strain>
    </source>
</reference>
<evidence type="ECO:0000259" key="1">
    <source>
        <dbReference type="PROSITE" id="PS51071"/>
    </source>
</evidence>
<dbReference type="EMBL" id="JBBMFE010000017">
    <property type="protein sequence ID" value="MEQ2473696.1"/>
    <property type="molecule type" value="Genomic_DNA"/>
</dbReference>
<dbReference type="RefSeq" id="WP_349165278.1">
    <property type="nucleotide sequence ID" value="NZ_JBBMFE010000017.1"/>
</dbReference>
<dbReference type="InterPro" id="IPR047640">
    <property type="entry name" value="RpiR-like"/>
</dbReference>
<organism evidence="2 3">
    <name type="scientific">Laedolimicola intestinihominis</name>
    <dbReference type="NCBI Taxonomy" id="3133166"/>
    <lineage>
        <taxon>Bacteria</taxon>
        <taxon>Bacillati</taxon>
        <taxon>Bacillota</taxon>
        <taxon>Clostridia</taxon>
        <taxon>Lachnospirales</taxon>
        <taxon>Lachnospiraceae</taxon>
        <taxon>Laedolimicola</taxon>
    </lineage>
</organism>
<protein>
    <recommendedName>
        <fullName evidence="1">HTH rpiR-type domain-containing protein</fullName>
    </recommendedName>
</protein>
<name>A0ABV1FKZ0_9FIRM</name>
<dbReference type="Gene3D" id="3.40.50.10490">
    <property type="entry name" value="Glucose-6-phosphate isomerase like protein, domain 1"/>
    <property type="match status" value="1"/>
</dbReference>
<keyword evidence="3" id="KW-1185">Reference proteome</keyword>
<dbReference type="Pfam" id="PF01418">
    <property type="entry name" value="HTH_6"/>
    <property type="match status" value="1"/>
</dbReference>
<dbReference type="SUPFAM" id="SSF46689">
    <property type="entry name" value="Homeodomain-like"/>
    <property type="match status" value="1"/>
</dbReference>
<dbReference type="InterPro" id="IPR000281">
    <property type="entry name" value="HTH_RpiR"/>
</dbReference>
<dbReference type="SUPFAM" id="SSF53697">
    <property type="entry name" value="SIS domain"/>
    <property type="match status" value="1"/>
</dbReference>
<gene>
    <name evidence="2" type="ORF">WMO29_14545</name>
</gene>
<dbReference type="Proteomes" id="UP001438008">
    <property type="component" value="Unassembled WGS sequence"/>
</dbReference>
<dbReference type="Gene3D" id="1.10.10.10">
    <property type="entry name" value="Winged helix-like DNA-binding domain superfamily/Winged helix DNA-binding domain"/>
    <property type="match status" value="1"/>
</dbReference>
<feature type="domain" description="HTH rpiR-type" evidence="1">
    <location>
        <begin position="1"/>
        <end position="77"/>
    </location>
</feature>
<dbReference type="PANTHER" id="PTHR30514">
    <property type="entry name" value="GLUCOKINASE"/>
    <property type="match status" value="1"/>
</dbReference>
<dbReference type="InterPro" id="IPR036388">
    <property type="entry name" value="WH-like_DNA-bd_sf"/>
</dbReference>
<dbReference type="PROSITE" id="PS51071">
    <property type="entry name" value="HTH_RPIR"/>
    <property type="match status" value="1"/>
</dbReference>
<evidence type="ECO:0000313" key="3">
    <source>
        <dbReference type="Proteomes" id="UP001438008"/>
    </source>
</evidence>
<proteinExistence type="predicted"/>